<keyword evidence="2" id="KW-1185">Reference proteome</keyword>
<sequence>MTSPLAQADAVASTDVAQAETLYKQILSTKAADDEGLRDQETALVRLGAIYKASGNADALAELVTQSRSFMSNIAKAKTAKLIRTLIDAFPPEAREKQITVVKDNIEWARNESRVFLRQSLEVRLIGLQIENQHYRPALALIESLLKELKRLDDKMILTEVHLLESRVNHATKNYAKAKAALTSAKTAAAAIYCPPLLQAQLDMQSGILHTEDKDYKTGYSYFFETFEGFSGQDDDRALPALKNMCLCKIMMSLPDDVAPILALKAAAKYQGREVEAMQAVANALKERSLEMFEKALKDYSKVLLLIRCSVELHTDLLIRTHLALLYDTLLEQNMVRVIEPYSTVELSYIAQEVGQPLNSVESKLSQMILDGIFQGVLDQEKGRLIVYDEPEKDPSEFGNGVELRKRRCIKQNSDALELW</sequence>
<evidence type="ECO:0000313" key="2">
    <source>
        <dbReference type="Proteomes" id="UP001241377"/>
    </source>
</evidence>
<name>A0ACC2W935_9TREE</name>
<protein>
    <submittedName>
        <fullName evidence="1">Uncharacterized protein</fullName>
    </submittedName>
</protein>
<gene>
    <name evidence="1" type="ORF">QFC19_002731</name>
</gene>
<evidence type="ECO:0000313" key="1">
    <source>
        <dbReference type="EMBL" id="KAJ9107825.1"/>
    </source>
</evidence>
<dbReference type="EMBL" id="JASBWR010000024">
    <property type="protein sequence ID" value="KAJ9107825.1"/>
    <property type="molecule type" value="Genomic_DNA"/>
</dbReference>
<proteinExistence type="predicted"/>
<dbReference type="Proteomes" id="UP001241377">
    <property type="component" value="Unassembled WGS sequence"/>
</dbReference>
<accession>A0ACC2W935</accession>
<organism evidence="1 2">
    <name type="scientific">Naganishia cerealis</name>
    <dbReference type="NCBI Taxonomy" id="610337"/>
    <lineage>
        <taxon>Eukaryota</taxon>
        <taxon>Fungi</taxon>
        <taxon>Dikarya</taxon>
        <taxon>Basidiomycota</taxon>
        <taxon>Agaricomycotina</taxon>
        <taxon>Tremellomycetes</taxon>
        <taxon>Filobasidiales</taxon>
        <taxon>Filobasidiaceae</taxon>
        <taxon>Naganishia</taxon>
    </lineage>
</organism>
<reference evidence="1" key="1">
    <citation type="submission" date="2023-04" db="EMBL/GenBank/DDBJ databases">
        <title>Draft Genome sequencing of Naganishia species isolated from polar environments using Oxford Nanopore Technology.</title>
        <authorList>
            <person name="Leo P."/>
            <person name="Venkateswaran K."/>
        </authorList>
    </citation>
    <scope>NUCLEOTIDE SEQUENCE</scope>
    <source>
        <strain evidence="1">MNA-CCFEE 5261</strain>
    </source>
</reference>
<comment type="caution">
    <text evidence="1">The sequence shown here is derived from an EMBL/GenBank/DDBJ whole genome shotgun (WGS) entry which is preliminary data.</text>
</comment>